<sequence length="70" mass="7810">MLTLELYNHNVRPLELRAGMPIAHLRLISIGAVYCGDPQRSIYEGSDPLTDPLLYEEWGVSLGLDVENPS</sequence>
<dbReference type="AlphaFoldDB" id="A0A1Y5TU16"/>
<name>A0A1Y5TU16_9RHOB</name>
<dbReference type="STRING" id="315423.SAMN04488020_12022"/>
<dbReference type="Proteomes" id="UP000193870">
    <property type="component" value="Unassembled WGS sequence"/>
</dbReference>
<evidence type="ECO:0000313" key="2">
    <source>
        <dbReference type="Proteomes" id="UP000193870"/>
    </source>
</evidence>
<reference evidence="1 2" key="1">
    <citation type="submission" date="2017-03" db="EMBL/GenBank/DDBJ databases">
        <authorList>
            <person name="Afonso C.L."/>
            <person name="Miller P.J."/>
            <person name="Scott M.A."/>
            <person name="Spackman E."/>
            <person name="Goraichik I."/>
            <person name="Dimitrov K.M."/>
            <person name="Suarez D.L."/>
            <person name="Swayne D.E."/>
        </authorList>
    </citation>
    <scope>NUCLEOTIDE SEQUENCE [LARGE SCALE GENOMIC DNA]</scope>
    <source>
        <strain evidence="1 2">CECT 7066</strain>
    </source>
</reference>
<evidence type="ECO:0000313" key="1">
    <source>
        <dbReference type="EMBL" id="SLN71656.1"/>
    </source>
</evidence>
<accession>A0A1Y5TU16</accession>
<organism evidence="1 2">
    <name type="scientific">Palleronia marisminoris</name>
    <dbReference type="NCBI Taxonomy" id="315423"/>
    <lineage>
        <taxon>Bacteria</taxon>
        <taxon>Pseudomonadati</taxon>
        <taxon>Pseudomonadota</taxon>
        <taxon>Alphaproteobacteria</taxon>
        <taxon>Rhodobacterales</taxon>
        <taxon>Roseobacteraceae</taxon>
        <taxon>Palleronia</taxon>
    </lineage>
</organism>
<gene>
    <name evidence="1" type="ORF">PAM7066_03682</name>
</gene>
<proteinExistence type="predicted"/>
<protein>
    <submittedName>
        <fullName evidence="1">Uncharacterized protein</fullName>
    </submittedName>
</protein>
<keyword evidence="2" id="KW-1185">Reference proteome</keyword>
<dbReference type="EMBL" id="FWFV01000020">
    <property type="protein sequence ID" value="SLN71656.1"/>
    <property type="molecule type" value="Genomic_DNA"/>
</dbReference>